<organism evidence="1 2">
    <name type="scientific">Funneliformis geosporum</name>
    <dbReference type="NCBI Taxonomy" id="1117311"/>
    <lineage>
        <taxon>Eukaryota</taxon>
        <taxon>Fungi</taxon>
        <taxon>Fungi incertae sedis</taxon>
        <taxon>Mucoromycota</taxon>
        <taxon>Glomeromycotina</taxon>
        <taxon>Glomeromycetes</taxon>
        <taxon>Glomerales</taxon>
        <taxon>Glomeraceae</taxon>
        <taxon>Funneliformis</taxon>
    </lineage>
</organism>
<proteinExistence type="predicted"/>
<name>A0A9W4X437_9GLOM</name>
<sequence length="180" mass="21092">LWVYPSIFANLIAKGCLFLVLPYLPEKYLNPIDRRFTRRLQFANTRLYWSPPTPYPNPNTGLPTQQYWFGTARSLLALTNLPSVWYTKVEGKLAHLILSDGYWDNHYQVVFLCTDFFAERDILLLCEALHTRFDLLAKPNKRITSTGKKCWRIRFSSEESNLVKLRSIVDPFILPELAYK</sequence>
<evidence type="ECO:0000313" key="1">
    <source>
        <dbReference type="EMBL" id="CAI2200431.1"/>
    </source>
</evidence>
<protein>
    <submittedName>
        <fullName evidence="1">18093_t:CDS:1</fullName>
    </submittedName>
</protein>
<evidence type="ECO:0000313" key="2">
    <source>
        <dbReference type="Proteomes" id="UP001153678"/>
    </source>
</evidence>
<feature type="non-terminal residue" evidence="1">
    <location>
        <position position="180"/>
    </location>
</feature>
<dbReference type="SUPFAM" id="SSF55608">
    <property type="entry name" value="Homing endonucleases"/>
    <property type="match status" value="1"/>
</dbReference>
<gene>
    <name evidence="1" type="ORF">FWILDA_LOCUS19565</name>
</gene>
<dbReference type="Gene3D" id="3.10.28.10">
    <property type="entry name" value="Homing endonucleases"/>
    <property type="match status" value="1"/>
</dbReference>
<dbReference type="Proteomes" id="UP001153678">
    <property type="component" value="Unassembled WGS sequence"/>
</dbReference>
<accession>A0A9W4X437</accession>
<keyword evidence="2" id="KW-1185">Reference proteome</keyword>
<dbReference type="EMBL" id="CAMKVN010024350">
    <property type="protein sequence ID" value="CAI2200431.1"/>
    <property type="molecule type" value="Genomic_DNA"/>
</dbReference>
<comment type="caution">
    <text evidence="1">The sequence shown here is derived from an EMBL/GenBank/DDBJ whole genome shotgun (WGS) entry which is preliminary data.</text>
</comment>
<reference evidence="1" key="1">
    <citation type="submission" date="2022-08" db="EMBL/GenBank/DDBJ databases">
        <authorList>
            <person name="Kallberg Y."/>
            <person name="Tangrot J."/>
            <person name="Rosling A."/>
        </authorList>
    </citation>
    <scope>NUCLEOTIDE SEQUENCE</scope>
    <source>
        <strain evidence="1">Wild A</strain>
    </source>
</reference>
<dbReference type="InterPro" id="IPR027434">
    <property type="entry name" value="Homing_endonucl"/>
</dbReference>
<dbReference type="AlphaFoldDB" id="A0A9W4X437"/>
<feature type="non-terminal residue" evidence="1">
    <location>
        <position position="1"/>
    </location>
</feature>